<organism evidence="2 3">
    <name type="scientific">Bacillus pumilus (strain SAFR-032)</name>
    <dbReference type="NCBI Taxonomy" id="315750"/>
    <lineage>
        <taxon>Bacteria</taxon>
        <taxon>Bacillati</taxon>
        <taxon>Bacillota</taxon>
        <taxon>Bacilli</taxon>
        <taxon>Bacillales</taxon>
        <taxon>Bacillaceae</taxon>
        <taxon>Bacillus</taxon>
    </lineage>
</organism>
<evidence type="ECO:0000313" key="3">
    <source>
        <dbReference type="Proteomes" id="UP000001355"/>
    </source>
</evidence>
<evidence type="ECO:0000256" key="1">
    <source>
        <dbReference type="SAM" id="Phobius"/>
    </source>
</evidence>
<gene>
    <name evidence="2" type="ordered locus">BPUM_0335</name>
</gene>
<name>A8F9W4_BACP2</name>
<accession>A8F9W4</accession>
<reference evidence="2 3" key="3">
    <citation type="journal article" date="2013" name="PLoS ONE">
        <title>Candidate genes that may be responsible for the unusual resistances exhibited by Bacillus pumilus SAFR-032 spores.</title>
        <authorList>
            <person name="Tirumalai M.R."/>
            <person name="Rastogi R."/>
            <person name="Zamani N."/>
            <person name="O'Bryant Williams E."/>
            <person name="Allen S."/>
            <person name="Diouf F."/>
            <person name="Kwende S."/>
            <person name="Weinstock G.M."/>
            <person name="Venkateswaran K.J."/>
            <person name="Fox G.E."/>
        </authorList>
    </citation>
    <scope>NUCLEOTIDE SEQUENCE [LARGE SCALE GENOMIC DNA]</scope>
    <source>
        <strain evidence="2 3">SAFR-032</strain>
    </source>
</reference>
<feature type="transmembrane region" description="Helical" evidence="1">
    <location>
        <begin position="216"/>
        <end position="237"/>
    </location>
</feature>
<reference evidence="2 3" key="1">
    <citation type="journal article" date="2007" name="PLoS ONE">
        <title>Paradoxical DNA repair and peroxide resistance gene conservation in Bacillus pumilus SAFR-032.</title>
        <authorList>
            <person name="Gioia J."/>
            <person name="Yerrapragada S."/>
            <person name="Qin X."/>
            <person name="Jiang H."/>
            <person name="Igboeli O.C."/>
            <person name="Muzny D."/>
            <person name="Dugan-Rocha S."/>
            <person name="Ding Y."/>
            <person name="Hawes A."/>
            <person name="Liu W."/>
            <person name="Perez L."/>
            <person name="Kovar C."/>
            <person name="Dinh H."/>
            <person name="Lee S."/>
            <person name="Nazareth L."/>
            <person name="Blyth P."/>
            <person name="Holder M."/>
            <person name="Buhay C."/>
            <person name="Tirumalai M.R."/>
            <person name="Liu Y."/>
            <person name="Dasgupta I."/>
            <person name="Bokhetache L."/>
            <person name="Fujita M."/>
            <person name="Karouia F."/>
            <person name="Eswara Moorthy P."/>
            <person name="Siefert J."/>
            <person name="Uzman A."/>
            <person name="Buzumbo P."/>
            <person name="Verma A."/>
            <person name="Zwiya H."/>
            <person name="McWilliams B.D."/>
            <person name="Olowu A."/>
            <person name="Clinkenbeard K.D."/>
            <person name="Newcombe D."/>
            <person name="Golebiewski L."/>
            <person name="Petrosino J.F."/>
            <person name="Nicholson W.L."/>
            <person name="Fox G.E."/>
            <person name="Venkateswaran K."/>
            <person name="Highlander S.K."/>
            <person name="Weinstock G.M."/>
        </authorList>
    </citation>
    <scope>NUCLEOTIDE SEQUENCE [LARGE SCALE GENOMIC DNA]</scope>
    <source>
        <strain evidence="2 3">SAFR-032</strain>
    </source>
</reference>
<evidence type="ECO:0008006" key="4">
    <source>
        <dbReference type="Google" id="ProtNLM"/>
    </source>
</evidence>
<dbReference type="eggNOG" id="ENOG5033H40">
    <property type="taxonomic scope" value="Bacteria"/>
</dbReference>
<keyword evidence="1" id="KW-0472">Membrane</keyword>
<feature type="transmembrane region" description="Helical" evidence="1">
    <location>
        <begin position="175"/>
        <end position="196"/>
    </location>
</feature>
<keyword evidence="1" id="KW-1133">Transmembrane helix</keyword>
<protein>
    <recommendedName>
        <fullName evidence="4">ABC transporter permease</fullName>
    </recommendedName>
</protein>
<proteinExistence type="predicted"/>
<keyword evidence="1" id="KW-0812">Transmembrane</keyword>
<dbReference type="STRING" id="315750.BPUM_0335"/>
<dbReference type="Proteomes" id="UP000001355">
    <property type="component" value="Chromosome"/>
</dbReference>
<feature type="transmembrane region" description="Helical" evidence="1">
    <location>
        <begin position="252"/>
        <end position="272"/>
    </location>
</feature>
<evidence type="ECO:0000313" key="2">
    <source>
        <dbReference type="EMBL" id="ABV61031.2"/>
    </source>
</evidence>
<reference evidence="2 3" key="2">
    <citation type="journal article" date="2013" name="Extremophiles">
        <title>An ICEBs1-like element may be associated with the extreme radiation and desiccation resistance of Bacillus pumilus SAFR-032 spores.</title>
        <authorList>
            <person name="Tirumalai M.R."/>
            <person name="Fox G.E."/>
        </authorList>
    </citation>
    <scope>NUCLEOTIDE SEQUENCE [LARGE SCALE GENOMIC DNA]</scope>
    <source>
        <strain evidence="2 3">SAFR-032</strain>
    </source>
</reference>
<keyword evidence="3" id="KW-1185">Reference proteome</keyword>
<dbReference type="EMBL" id="CP000813">
    <property type="protein sequence ID" value="ABV61031.2"/>
    <property type="molecule type" value="Genomic_DNA"/>
</dbReference>
<sequence length="285" mass="33294">MYSNISVYVEISTKDPFNWNNFDDQKEYTIFKEASDGDTKVRGFFSKDPIEEPPILEGRFFNSSDFYNHKKVAVVGKVIKDREYFLYKGEKYRIIGRMGLEKPTPLDQQTLINIDALEESKEESKNYYVIDDYSSMKNMKNQLQKMLGKKTAINIKDKEEKGLNRVMGTDKQNQFVFYILLCIVGLTSTFISVYWIHRKTMLITIQQLIGFQQRKILKSLIFQYLAASQLFYLLGLFTGKLVFPFSDEQTNIIILSYIIATTFGLGTFLVAFKNKSYENIIKRLR</sequence>
<dbReference type="KEGG" id="bpu:BPUM_0335"/>
<dbReference type="AlphaFoldDB" id="A8F9W4"/>